<proteinExistence type="predicted"/>
<organism evidence="2 3">
    <name type="scientific">Isobaculum melis</name>
    <dbReference type="NCBI Taxonomy" id="142588"/>
    <lineage>
        <taxon>Bacteria</taxon>
        <taxon>Bacillati</taxon>
        <taxon>Bacillota</taxon>
        <taxon>Bacilli</taxon>
        <taxon>Lactobacillales</taxon>
        <taxon>Carnobacteriaceae</taxon>
        <taxon>Isobaculum</taxon>
    </lineage>
</organism>
<reference evidence="2 3" key="1">
    <citation type="submission" date="2016-10" db="EMBL/GenBank/DDBJ databases">
        <authorList>
            <person name="de Groot N.N."/>
        </authorList>
    </citation>
    <scope>NUCLEOTIDE SEQUENCE [LARGE SCALE GENOMIC DNA]</scope>
    <source>
        <strain evidence="2 3">DSM 13760</strain>
    </source>
</reference>
<evidence type="ECO:0000256" key="1">
    <source>
        <dbReference type="SAM" id="Phobius"/>
    </source>
</evidence>
<dbReference type="STRING" id="142588.SAMN04488559_13014"/>
<keyword evidence="1" id="KW-0472">Membrane</keyword>
<dbReference type="Proteomes" id="UP000198948">
    <property type="component" value="Unassembled WGS sequence"/>
</dbReference>
<protein>
    <recommendedName>
        <fullName evidence="4">DUF4044 domain-containing protein</fullName>
    </recommendedName>
</protein>
<keyword evidence="3" id="KW-1185">Reference proteome</keyword>
<gene>
    <name evidence="2" type="ORF">SAMN04488559_13014</name>
</gene>
<evidence type="ECO:0000313" key="2">
    <source>
        <dbReference type="EMBL" id="SES08674.1"/>
    </source>
</evidence>
<sequence length="39" mass="4525">MSVYKNEKKRPIAKIVIWMMLLAMVITPILGLVLQLVNR</sequence>
<evidence type="ECO:0008006" key="4">
    <source>
        <dbReference type="Google" id="ProtNLM"/>
    </source>
</evidence>
<evidence type="ECO:0000313" key="3">
    <source>
        <dbReference type="Proteomes" id="UP000198948"/>
    </source>
</evidence>
<keyword evidence="1" id="KW-0812">Transmembrane</keyword>
<accession>A0A1H9UHL2</accession>
<name>A0A1H9UHL2_9LACT</name>
<keyword evidence="1" id="KW-1133">Transmembrane helix</keyword>
<dbReference type="AlphaFoldDB" id="A0A1H9UHL2"/>
<dbReference type="EMBL" id="FOHA01000030">
    <property type="protein sequence ID" value="SES08674.1"/>
    <property type="molecule type" value="Genomic_DNA"/>
</dbReference>
<feature type="transmembrane region" description="Helical" evidence="1">
    <location>
        <begin position="12"/>
        <end position="37"/>
    </location>
</feature>